<organism evidence="2 5">
    <name type="scientific">Phytophthora fragariae</name>
    <dbReference type="NCBI Taxonomy" id="53985"/>
    <lineage>
        <taxon>Eukaryota</taxon>
        <taxon>Sar</taxon>
        <taxon>Stramenopiles</taxon>
        <taxon>Oomycota</taxon>
        <taxon>Peronosporomycetes</taxon>
        <taxon>Peronosporales</taxon>
        <taxon>Peronosporaceae</taxon>
        <taxon>Phytophthora</taxon>
    </lineage>
</organism>
<reference evidence="5 6" key="1">
    <citation type="submission" date="2018-08" db="EMBL/GenBank/DDBJ databases">
        <title>Genomic investigation of the strawberry pathogen Phytophthora fragariae indicates pathogenicity is determined by transcriptional variation in three key races.</title>
        <authorList>
            <person name="Adams T.M."/>
            <person name="Armitage A.D."/>
            <person name="Sobczyk M.K."/>
            <person name="Bates H.J."/>
            <person name="Dunwell J.M."/>
            <person name="Nellist C.F."/>
            <person name="Harrison R.J."/>
        </authorList>
    </citation>
    <scope>NUCLEOTIDE SEQUENCE [LARGE SCALE GENOMIC DNA]</scope>
    <source>
        <strain evidence="4 6">A4</strain>
        <strain evidence="3 7">NOV-5</strain>
        <strain evidence="2 5">NOV-9</strain>
    </source>
</reference>
<evidence type="ECO:0000313" key="6">
    <source>
        <dbReference type="Proteomes" id="UP000437068"/>
    </source>
</evidence>
<evidence type="ECO:0000313" key="5">
    <source>
        <dbReference type="Proteomes" id="UP000429523"/>
    </source>
</evidence>
<dbReference type="EMBL" id="QXGF01000078">
    <property type="protein sequence ID" value="KAE8947517.1"/>
    <property type="molecule type" value="Genomic_DNA"/>
</dbReference>
<evidence type="ECO:0000313" key="4">
    <source>
        <dbReference type="EMBL" id="KAE9305219.1"/>
    </source>
</evidence>
<protein>
    <submittedName>
        <fullName evidence="2">Uncharacterized protein</fullName>
    </submittedName>
</protein>
<evidence type="ECO:0000256" key="1">
    <source>
        <dbReference type="SAM" id="MobiDB-lite"/>
    </source>
</evidence>
<name>A0A6A3FST3_9STRA</name>
<dbReference type="Proteomes" id="UP000437068">
    <property type="component" value="Unassembled WGS sequence"/>
</dbReference>
<evidence type="ECO:0000313" key="2">
    <source>
        <dbReference type="EMBL" id="KAE8947517.1"/>
    </source>
</evidence>
<evidence type="ECO:0000313" key="3">
    <source>
        <dbReference type="EMBL" id="KAE9150870.1"/>
    </source>
</evidence>
<dbReference type="Proteomes" id="UP000440732">
    <property type="component" value="Unassembled WGS sequence"/>
</dbReference>
<dbReference type="AlphaFoldDB" id="A0A6A3FST3"/>
<feature type="compositionally biased region" description="Polar residues" evidence="1">
    <location>
        <begin position="75"/>
        <end position="88"/>
    </location>
</feature>
<proteinExistence type="predicted"/>
<evidence type="ECO:0000313" key="7">
    <source>
        <dbReference type="Proteomes" id="UP000440732"/>
    </source>
</evidence>
<dbReference type="EMBL" id="QXGA01000170">
    <property type="protein sequence ID" value="KAE9150870.1"/>
    <property type="molecule type" value="Genomic_DNA"/>
</dbReference>
<sequence length="325" mass="34962">MGSDLMPGSSQAASEAFNLAAFARAYTLEPVTADPPTVTQRLSLAARVDQLFEMFTELLRELQSRDQDVPAHVDPSTNRGFPSQSSTRPSGVPAGAPPAPTGSWTLPPSGNSADMPCASCGATASSCRAPVSRLSPMSFVLHLRGLECARFDAPPAVMMALYSDRLASRGLTVMHFRPQSEMEQLERGSSNANFSADFGAGATPPATTVDCPTYEDLLAAIGGLISFGDALWYDHARRLLSRVKRFVLANFERDHNTHERVLLTVMFVNQFVGRVLAYLLVDSPPTGGATLTKPSAPWTITAQIGKLLSTASRCGWLRRRPVPPL</sequence>
<feature type="region of interest" description="Disordered" evidence="1">
    <location>
        <begin position="66"/>
        <end position="110"/>
    </location>
</feature>
<dbReference type="EMBL" id="QXGE01000716">
    <property type="protein sequence ID" value="KAE9305219.1"/>
    <property type="molecule type" value="Genomic_DNA"/>
</dbReference>
<comment type="caution">
    <text evidence="2">The sequence shown here is derived from an EMBL/GenBank/DDBJ whole genome shotgun (WGS) entry which is preliminary data.</text>
</comment>
<gene>
    <name evidence="4" type="ORF">PF001_g12679</name>
    <name evidence="3" type="ORF">PF006_g4756</name>
    <name evidence="2" type="ORF">PF009_g2883</name>
</gene>
<accession>A0A6A3FST3</accession>
<dbReference type="Proteomes" id="UP000429523">
    <property type="component" value="Unassembled WGS sequence"/>
</dbReference>